<feature type="region of interest" description="Disordered" evidence="1">
    <location>
        <begin position="1"/>
        <end position="56"/>
    </location>
</feature>
<dbReference type="InParanoid" id="A0A369JMM5"/>
<dbReference type="AlphaFoldDB" id="A0A369JMM5"/>
<evidence type="ECO:0000256" key="1">
    <source>
        <dbReference type="SAM" id="MobiDB-lite"/>
    </source>
</evidence>
<gene>
    <name evidence="2" type="ORF">Hypma_009939</name>
</gene>
<comment type="caution">
    <text evidence="2">The sequence shown here is derived from an EMBL/GenBank/DDBJ whole genome shotgun (WGS) entry which is preliminary data.</text>
</comment>
<feature type="region of interest" description="Disordered" evidence="1">
    <location>
        <begin position="73"/>
        <end position="109"/>
    </location>
</feature>
<sequence length="109" mass="11417">MRSSIPAVADLAPAAPIGPCASQQATARPHCHPRSISTTPPPFVPPSPPRRPAPPVPASCTCWIRSLVPTPLTDETTQPVQHLLNTSTAPVNSATPPAKLPNIDNWPSP</sequence>
<evidence type="ECO:0000313" key="2">
    <source>
        <dbReference type="EMBL" id="RDB23108.1"/>
    </source>
</evidence>
<dbReference type="Proteomes" id="UP000076154">
    <property type="component" value="Unassembled WGS sequence"/>
</dbReference>
<keyword evidence="3" id="KW-1185">Reference proteome</keyword>
<evidence type="ECO:0000313" key="3">
    <source>
        <dbReference type="Proteomes" id="UP000076154"/>
    </source>
</evidence>
<name>A0A369JMM5_HYPMA</name>
<reference evidence="2" key="1">
    <citation type="submission" date="2018-04" db="EMBL/GenBank/DDBJ databases">
        <title>Whole genome sequencing of Hypsizygus marmoreus.</title>
        <authorList>
            <person name="Choi I.-G."/>
            <person name="Min B."/>
            <person name="Kim J.-G."/>
            <person name="Kim S."/>
            <person name="Oh Y.-L."/>
            <person name="Kong W.-S."/>
            <person name="Park H."/>
            <person name="Jeong J."/>
            <person name="Song E.-S."/>
        </authorList>
    </citation>
    <scope>NUCLEOTIDE SEQUENCE [LARGE SCALE GENOMIC DNA]</scope>
    <source>
        <strain evidence="2">51987-8</strain>
    </source>
</reference>
<feature type="compositionally biased region" description="Pro residues" evidence="1">
    <location>
        <begin position="39"/>
        <end position="56"/>
    </location>
</feature>
<dbReference type="EMBL" id="LUEZ02000048">
    <property type="protein sequence ID" value="RDB23108.1"/>
    <property type="molecule type" value="Genomic_DNA"/>
</dbReference>
<protein>
    <submittedName>
        <fullName evidence="2">Uncharacterized protein</fullName>
    </submittedName>
</protein>
<proteinExistence type="predicted"/>
<feature type="compositionally biased region" description="Polar residues" evidence="1">
    <location>
        <begin position="73"/>
        <end position="95"/>
    </location>
</feature>
<organism evidence="2 3">
    <name type="scientific">Hypsizygus marmoreus</name>
    <name type="common">White beech mushroom</name>
    <name type="synonym">Agaricus marmoreus</name>
    <dbReference type="NCBI Taxonomy" id="39966"/>
    <lineage>
        <taxon>Eukaryota</taxon>
        <taxon>Fungi</taxon>
        <taxon>Dikarya</taxon>
        <taxon>Basidiomycota</taxon>
        <taxon>Agaricomycotina</taxon>
        <taxon>Agaricomycetes</taxon>
        <taxon>Agaricomycetidae</taxon>
        <taxon>Agaricales</taxon>
        <taxon>Tricholomatineae</taxon>
        <taxon>Lyophyllaceae</taxon>
        <taxon>Hypsizygus</taxon>
    </lineage>
</organism>
<accession>A0A369JMM5</accession>